<protein>
    <submittedName>
        <fullName evidence="5">GR-type reductase</fullName>
    </submittedName>
    <submittedName>
        <fullName evidence="6">SDR family oxidoreductase</fullName>
    </submittedName>
</protein>
<dbReference type="PRINTS" id="PR00080">
    <property type="entry name" value="SDRFAMILY"/>
</dbReference>
<feature type="domain" description="Ketoreductase" evidence="4">
    <location>
        <begin position="10"/>
        <end position="206"/>
    </location>
</feature>
<dbReference type="EMBL" id="KX823581">
    <property type="protein sequence ID" value="ARI47615.1"/>
    <property type="molecule type" value="Genomic_DNA"/>
</dbReference>
<comment type="catalytic activity">
    <reaction evidence="2">
        <text>2,5-dichlorocyclohexa-2,5-dien-1,4-diol + NAD(+) = 2,5-dichlorohydroquinone + NADH + H(+)</text>
        <dbReference type="Rhea" id="RHEA:15741"/>
        <dbReference type="ChEBI" id="CHEBI:15378"/>
        <dbReference type="ChEBI" id="CHEBI:27545"/>
        <dbReference type="ChEBI" id="CHEBI:28975"/>
        <dbReference type="ChEBI" id="CHEBI:57540"/>
        <dbReference type="ChEBI" id="CHEBI:57945"/>
    </reaction>
</comment>
<dbReference type="PANTHER" id="PTHR45024">
    <property type="entry name" value="DEHYDROGENASES, SHORT CHAIN"/>
    <property type="match status" value="1"/>
</dbReference>
<dbReference type="SMART" id="SM00822">
    <property type="entry name" value="PKS_KR"/>
    <property type="match status" value="1"/>
</dbReference>
<dbReference type="OrthoDB" id="5457012at2"/>
<comment type="similarity">
    <text evidence="1 3">Belongs to the short-chain dehydrogenases/reductases (SDR) family.</text>
</comment>
<evidence type="ECO:0000256" key="3">
    <source>
        <dbReference type="RuleBase" id="RU000363"/>
    </source>
</evidence>
<dbReference type="PRINTS" id="PR00081">
    <property type="entry name" value="GDHRDH"/>
</dbReference>
<dbReference type="InterPro" id="IPR057326">
    <property type="entry name" value="KR_dom"/>
</dbReference>
<accession>A0A1W5YR33</accession>
<dbReference type="FunFam" id="3.40.50.720:FF:000084">
    <property type="entry name" value="Short-chain dehydrogenase reductase"/>
    <property type="match status" value="1"/>
</dbReference>
<name>A0A1W5YR33_9SPHN</name>
<dbReference type="AlphaFoldDB" id="A0A1W5YR33"/>
<dbReference type="Gene3D" id="3.40.50.720">
    <property type="entry name" value="NAD(P)-binding Rossmann-like Domain"/>
    <property type="match status" value="1"/>
</dbReference>
<dbReference type="PANTHER" id="PTHR45024:SF3">
    <property type="entry name" value="BLL2957 PROTEIN"/>
    <property type="match status" value="1"/>
</dbReference>
<organism evidence="5">
    <name type="scientific">Sphingobium phenoxybenzoativorans</name>
    <dbReference type="NCBI Taxonomy" id="1592790"/>
    <lineage>
        <taxon>Bacteria</taxon>
        <taxon>Pseudomonadati</taxon>
        <taxon>Pseudomonadota</taxon>
        <taxon>Alphaproteobacteria</taxon>
        <taxon>Sphingomonadales</taxon>
        <taxon>Sphingomonadaceae</taxon>
        <taxon>Sphingobium</taxon>
    </lineage>
</organism>
<dbReference type="SUPFAM" id="SSF51735">
    <property type="entry name" value="NAD(P)-binding Rossmann-fold domains"/>
    <property type="match status" value="1"/>
</dbReference>
<evidence type="ECO:0000259" key="4">
    <source>
        <dbReference type="SMART" id="SM00822"/>
    </source>
</evidence>
<dbReference type="InterPro" id="IPR036291">
    <property type="entry name" value="NAD(P)-bd_dom_sf"/>
</dbReference>
<dbReference type="Pfam" id="PF00106">
    <property type="entry name" value="adh_short"/>
    <property type="match status" value="1"/>
</dbReference>
<evidence type="ECO:0000313" key="5">
    <source>
        <dbReference type="EMBL" id="ARI47615.1"/>
    </source>
</evidence>
<dbReference type="EMBL" id="CP073910">
    <property type="protein sequence ID" value="QUT06757.1"/>
    <property type="molecule type" value="Genomic_DNA"/>
</dbReference>
<dbReference type="InterPro" id="IPR002347">
    <property type="entry name" value="SDR_fam"/>
</dbReference>
<dbReference type="Proteomes" id="UP000681425">
    <property type="component" value="Chromosome"/>
</dbReference>
<reference evidence="6" key="2">
    <citation type="submission" date="2021-04" db="EMBL/GenBank/DDBJ databases">
        <title>Isolation of p-tert-butylphenol degrading bacteria Sphingobium phenoxybenzoativorans Tas13 from active sludge.</title>
        <authorList>
            <person name="Li Y."/>
        </authorList>
    </citation>
    <scope>NUCLEOTIDE SEQUENCE</scope>
    <source>
        <strain evidence="6">Tas13</strain>
    </source>
</reference>
<dbReference type="PROSITE" id="PS00061">
    <property type="entry name" value="ADH_SHORT"/>
    <property type="match status" value="1"/>
</dbReference>
<dbReference type="InterPro" id="IPR051687">
    <property type="entry name" value="Peroxisomal_Beta-Oxidation"/>
</dbReference>
<evidence type="ECO:0000313" key="7">
    <source>
        <dbReference type="Proteomes" id="UP000681425"/>
    </source>
</evidence>
<evidence type="ECO:0000313" key="6">
    <source>
        <dbReference type="EMBL" id="QUT06757.1"/>
    </source>
</evidence>
<reference evidence="5" key="1">
    <citation type="journal article" date="2017" name="Appl. Environ. Microbiol.">
        <title>Degradation of diphenyl ether in Sphingobium phenoxybenzoativorans SC_3 is initiated by a novel ring-cleavage dioxygenase.</title>
        <authorList>
            <person name="Cai S."/>
            <person name="Chen L.W."/>
            <person name="Ai Y.C."/>
            <person name="Qiu J.G."/>
            <person name="Wang C.H."/>
            <person name="Shi C."/>
            <person name="He J."/>
            <person name="Cai T.M."/>
        </authorList>
    </citation>
    <scope>NUCLEOTIDE SEQUENCE</scope>
    <source>
        <strain evidence="5">SC_3</strain>
    </source>
</reference>
<proteinExistence type="inferred from homology"/>
<gene>
    <name evidence="5" type="primary">dpeC2</name>
    <name evidence="6" type="ORF">KFK14_04755</name>
</gene>
<keyword evidence="7" id="KW-1185">Reference proteome</keyword>
<evidence type="ECO:0000256" key="2">
    <source>
        <dbReference type="ARBA" id="ARBA00051383"/>
    </source>
</evidence>
<dbReference type="RefSeq" id="WP_070153659.1">
    <property type="nucleotide sequence ID" value="NZ_CP073910.1"/>
</dbReference>
<dbReference type="InterPro" id="IPR020904">
    <property type="entry name" value="Sc_DH/Rdtase_CS"/>
</dbReference>
<dbReference type="KEGG" id="spph:KFK14_04755"/>
<evidence type="ECO:0000256" key="1">
    <source>
        <dbReference type="ARBA" id="ARBA00006484"/>
    </source>
</evidence>
<sequence>MSGTELLTGKVVAVTGAGRGIGRALALACAAEGASIVVNDFGGSLSGDGADSGPAAEVVAEIIAAGGKAVANLASVSDPEGAASIVNDAVKAFGRVDAIVNNAGISRDGMFHKMSATDWQSVVDVHLGGSFHLSRAAAPYFKDQGGGAFVHMTSTSGLIGNVGQSNYSAAKMGIVGLSNSIALDMRRFGVRSNCVAPFAWSRMTESIPAETEAQKQRVERLKTMTPDKVAPLVAYLCSDAAADVSGQIFCVRKHEIFLFSPPRPVRSLHREQGWTPATIAEEFMPAMRPSLFPLQVSSDVFTWDPV</sequence>